<evidence type="ECO:0000313" key="1">
    <source>
        <dbReference type="EMBL" id="MFK9082727.1"/>
    </source>
</evidence>
<dbReference type="EMBL" id="JBJHQE010000036">
    <property type="protein sequence ID" value="MFK9082727.1"/>
    <property type="molecule type" value="Genomic_DNA"/>
</dbReference>
<dbReference type="Proteomes" id="UP001622950">
    <property type="component" value="Unassembled WGS sequence"/>
</dbReference>
<reference evidence="1" key="1">
    <citation type="submission" date="2024-11" db="EMBL/GenBank/DDBJ databases">
        <authorList>
            <person name="Lucas J.A."/>
        </authorList>
    </citation>
    <scope>NUCLEOTIDE SEQUENCE</scope>
    <source>
        <strain evidence="1">Z 8.8</strain>
    </source>
</reference>
<keyword evidence="2" id="KW-1185">Reference proteome</keyword>
<evidence type="ECO:0000313" key="2">
    <source>
        <dbReference type="Proteomes" id="UP001622950"/>
    </source>
</evidence>
<gene>
    <name evidence="1" type="ORF">ACJEBM_18835</name>
</gene>
<proteinExistence type="predicted"/>
<accession>A0ACC7MXY8</accession>
<name>A0ACC7MXY8_9PSED</name>
<organism evidence="1 2">
    <name type="scientific">Pseudomonas neuropathica</name>
    <dbReference type="NCBI Taxonomy" id="2730425"/>
    <lineage>
        <taxon>Bacteria</taxon>
        <taxon>Pseudomonadati</taxon>
        <taxon>Pseudomonadota</taxon>
        <taxon>Gammaproteobacteria</taxon>
        <taxon>Pseudomonadales</taxon>
        <taxon>Pseudomonadaceae</taxon>
        <taxon>Pseudomonas</taxon>
    </lineage>
</organism>
<protein>
    <submittedName>
        <fullName evidence="1">LysE family translocator</fullName>
    </submittedName>
</protein>
<sequence>MLPSFPTLLPFLLFALVASITPGPTNILVLSNSARYGLAAAVPIIFGACAGAATMVLLVGTSAGSSLAAWPALQTVMQWAGVTWLSYLAWQIFRAPTVAISAQKTERRLGMFGAASLQLINPKTWIMALAVVSVFAGAGEQRLVHVLYLSLVFFLISLPCLGVWALLGAGSTRWLRSPRAMQRFNRCMALLLLGSTWLSVLA</sequence>
<comment type="caution">
    <text evidence="1">The sequence shown here is derived from an EMBL/GenBank/DDBJ whole genome shotgun (WGS) entry which is preliminary data.</text>
</comment>